<dbReference type="Proteomes" id="UP001631969">
    <property type="component" value="Unassembled WGS sequence"/>
</dbReference>
<protein>
    <submittedName>
        <fullName evidence="1">DUF4321 domain-containing protein</fullName>
    </submittedName>
</protein>
<comment type="caution">
    <text evidence="1">The sequence shown here is derived from an EMBL/GenBank/DDBJ whole genome shotgun (WGS) entry which is preliminary data.</text>
</comment>
<organism evidence="1 2">
    <name type="scientific">Paenibacillus mesotrionivorans</name>
    <dbReference type="NCBI Taxonomy" id="3160968"/>
    <lineage>
        <taxon>Bacteria</taxon>
        <taxon>Bacillati</taxon>
        <taxon>Bacillota</taxon>
        <taxon>Bacilli</taxon>
        <taxon>Bacillales</taxon>
        <taxon>Paenibacillaceae</taxon>
        <taxon>Paenibacillus</taxon>
    </lineage>
</organism>
<evidence type="ECO:0000313" key="1">
    <source>
        <dbReference type="EMBL" id="MFM9328435.1"/>
    </source>
</evidence>
<evidence type="ECO:0000313" key="2">
    <source>
        <dbReference type="Proteomes" id="UP001631969"/>
    </source>
</evidence>
<accession>A0ACC7NWK4</accession>
<dbReference type="EMBL" id="JBJURJ010000005">
    <property type="protein sequence ID" value="MFM9328435.1"/>
    <property type="molecule type" value="Genomic_DNA"/>
</dbReference>
<keyword evidence="2" id="KW-1185">Reference proteome</keyword>
<gene>
    <name evidence="1" type="ORF">ACI1P1_09065</name>
</gene>
<proteinExistence type="predicted"/>
<name>A0ACC7NWK4_9BACL</name>
<sequence length="80" mass="8737">MKKNGLTLVLFLLLGLVAASIVSGLLEPVDAAAFFLRTTSVSWDPAADLNFIKYNISIQIKLNILSLMGLAAAVWLYRKL</sequence>
<reference evidence="1" key="1">
    <citation type="submission" date="2024-12" db="EMBL/GenBank/DDBJ databases">
        <authorList>
            <person name="Wu N."/>
        </authorList>
    </citation>
    <scope>NUCLEOTIDE SEQUENCE</scope>
    <source>
        <strain evidence="1">P15</strain>
    </source>
</reference>